<dbReference type="KEGG" id="sbal:HUE88_12955"/>
<proteinExistence type="predicted"/>
<organism evidence="1 2">
    <name type="scientific">Candidatus Sulfurimonas baltica</name>
    <dbReference type="NCBI Taxonomy" id="2740404"/>
    <lineage>
        <taxon>Bacteria</taxon>
        <taxon>Pseudomonadati</taxon>
        <taxon>Campylobacterota</taxon>
        <taxon>Epsilonproteobacteria</taxon>
        <taxon>Campylobacterales</taxon>
        <taxon>Sulfurimonadaceae</taxon>
        <taxon>Sulfurimonas</taxon>
    </lineage>
</organism>
<accession>A0A7S7LV26</accession>
<dbReference type="Gene3D" id="3.40.50.300">
    <property type="entry name" value="P-loop containing nucleotide triphosphate hydrolases"/>
    <property type="match status" value="1"/>
</dbReference>
<gene>
    <name evidence="1" type="ORF">HUE88_12955</name>
</gene>
<evidence type="ECO:0000313" key="1">
    <source>
        <dbReference type="EMBL" id="QOY51981.1"/>
    </source>
</evidence>
<reference evidence="1 2" key="1">
    <citation type="submission" date="2020-05" db="EMBL/GenBank/DDBJ databases">
        <title>Sulfurimonas marisnigri, sp. nov., and Sulfurimonas baltica, sp. nov., manganese oxide reducing chemolithoautotrophs of the class Epsilonproteobacteria isolated from the pelagic redoxclines of the Black and Baltic Seas and emended description of the genus Sulfurimonas.</title>
        <authorList>
            <person name="Henkel J.V."/>
            <person name="Laudan C."/>
            <person name="Werner J."/>
            <person name="Neu T."/>
            <person name="Plewe S."/>
            <person name="Sproer C."/>
            <person name="Bunk B."/>
            <person name="Schulz-Vogt H.N."/>
        </authorList>
    </citation>
    <scope>NUCLEOTIDE SEQUENCE [LARGE SCALE GENOMIC DNA]</scope>
    <source>
        <strain evidence="1 2">GD2</strain>
    </source>
</reference>
<dbReference type="SUPFAM" id="SSF52540">
    <property type="entry name" value="P-loop containing nucleoside triphosphate hydrolases"/>
    <property type="match status" value="1"/>
</dbReference>
<dbReference type="Proteomes" id="UP000593994">
    <property type="component" value="Chromosome"/>
</dbReference>
<protein>
    <submittedName>
        <fullName evidence="1">Uncharacterized protein</fullName>
    </submittedName>
</protein>
<dbReference type="EMBL" id="CP054492">
    <property type="protein sequence ID" value="QOY51981.1"/>
    <property type="molecule type" value="Genomic_DNA"/>
</dbReference>
<evidence type="ECO:0000313" key="2">
    <source>
        <dbReference type="Proteomes" id="UP000593994"/>
    </source>
</evidence>
<keyword evidence="2" id="KW-1185">Reference proteome</keyword>
<dbReference type="InterPro" id="IPR027417">
    <property type="entry name" value="P-loop_NTPase"/>
</dbReference>
<name>A0A7S7LV26_9BACT</name>
<dbReference type="AlphaFoldDB" id="A0A7S7LV26"/>
<dbReference type="RefSeq" id="WP_194369604.1">
    <property type="nucleotide sequence ID" value="NZ_CP054492.1"/>
</dbReference>
<sequence>MNSDKSADSKNKNFLSYIKDKISKLKKLIGIIDEKTQVSFELSEFMQEIDSALENLPEEYENLYELKPAEEAFFVNREIEMKKLEDSFENWTKNRFVTCTIIGEKGCGVTSILNSFLKKIPQTDTIRVDLHEKIYTSDKYFEFFNSLLKTDGIKSNKELIDFLNNIKDRKIIIIENLHHMYLKKVGGFESMEMLFEVISYTTKNIFWIGVFTQQTWNYLDKTISISNYFTSEIVMQELSYETIKEIIFKRIDYKSSKIKFIPNEDTLESKTFQSLDNDKKQLFLEEKFFKLLHKLSNGNISLAQLYWIRSISINNEKTLNIKEIDDFDHSFIKNISEEALFTLQALILHDGLTINDFAIIMHESISESRKILMPMLEKGLLIQPHNKYNINPAIYKSVYDFLSSKNFIH</sequence>